<accession>L1I9A1</accession>
<dbReference type="EMBL" id="JH993190">
    <property type="protein sequence ID" value="EKX32435.1"/>
    <property type="molecule type" value="Genomic_DNA"/>
</dbReference>
<gene>
    <name evidence="1" type="ORF">GUITHDRAFT_156335</name>
</gene>
<evidence type="ECO:0000313" key="2">
    <source>
        <dbReference type="EnsemblProtists" id="EKX32435"/>
    </source>
</evidence>
<dbReference type="HOGENOM" id="CLU_2547381_0_0_1"/>
<reference evidence="3" key="2">
    <citation type="submission" date="2012-11" db="EMBL/GenBank/DDBJ databases">
        <authorList>
            <person name="Kuo A."/>
            <person name="Curtis B.A."/>
            <person name="Tanifuji G."/>
            <person name="Burki F."/>
            <person name="Gruber A."/>
            <person name="Irimia M."/>
            <person name="Maruyama S."/>
            <person name="Arias M.C."/>
            <person name="Ball S.G."/>
            <person name="Gile G.H."/>
            <person name="Hirakawa Y."/>
            <person name="Hopkins J.F."/>
            <person name="Rensing S.A."/>
            <person name="Schmutz J."/>
            <person name="Symeonidi A."/>
            <person name="Elias M."/>
            <person name="Eveleigh R.J."/>
            <person name="Herman E.K."/>
            <person name="Klute M.J."/>
            <person name="Nakayama T."/>
            <person name="Obornik M."/>
            <person name="Reyes-Prieto A."/>
            <person name="Armbrust E.V."/>
            <person name="Aves S.J."/>
            <person name="Beiko R.G."/>
            <person name="Coutinho P."/>
            <person name="Dacks J.B."/>
            <person name="Durnford D.G."/>
            <person name="Fast N.M."/>
            <person name="Green B.R."/>
            <person name="Grisdale C."/>
            <person name="Hempe F."/>
            <person name="Henrissat B."/>
            <person name="Hoppner M.P."/>
            <person name="Ishida K.-I."/>
            <person name="Kim E."/>
            <person name="Koreny L."/>
            <person name="Kroth P.G."/>
            <person name="Liu Y."/>
            <person name="Malik S.-B."/>
            <person name="Maier U.G."/>
            <person name="McRose D."/>
            <person name="Mock T."/>
            <person name="Neilson J.A."/>
            <person name="Onodera N.T."/>
            <person name="Poole A.M."/>
            <person name="Pritham E.J."/>
            <person name="Richards T.A."/>
            <person name="Rocap G."/>
            <person name="Roy S.W."/>
            <person name="Sarai C."/>
            <person name="Schaack S."/>
            <person name="Shirato S."/>
            <person name="Slamovits C.H."/>
            <person name="Spencer D.F."/>
            <person name="Suzuki S."/>
            <person name="Worden A.Z."/>
            <person name="Zauner S."/>
            <person name="Barry K."/>
            <person name="Bell C."/>
            <person name="Bharti A.K."/>
            <person name="Crow J.A."/>
            <person name="Grimwood J."/>
            <person name="Kramer R."/>
            <person name="Lindquist E."/>
            <person name="Lucas S."/>
            <person name="Salamov A."/>
            <person name="McFadden G.I."/>
            <person name="Lane C.E."/>
            <person name="Keeling P.J."/>
            <person name="Gray M.W."/>
            <person name="Grigoriev I.V."/>
            <person name="Archibald J.M."/>
        </authorList>
    </citation>
    <scope>NUCLEOTIDE SEQUENCE</scope>
    <source>
        <strain evidence="3">CCMP2712</strain>
    </source>
</reference>
<dbReference type="PaxDb" id="55529-EKX32435"/>
<reference evidence="2" key="3">
    <citation type="submission" date="2016-03" db="UniProtKB">
        <authorList>
            <consortium name="EnsemblProtists"/>
        </authorList>
    </citation>
    <scope>IDENTIFICATION</scope>
</reference>
<reference evidence="1 3" key="1">
    <citation type="journal article" date="2012" name="Nature">
        <title>Algal genomes reveal evolutionary mosaicism and the fate of nucleomorphs.</title>
        <authorList>
            <consortium name="DOE Joint Genome Institute"/>
            <person name="Curtis B.A."/>
            <person name="Tanifuji G."/>
            <person name="Burki F."/>
            <person name="Gruber A."/>
            <person name="Irimia M."/>
            <person name="Maruyama S."/>
            <person name="Arias M.C."/>
            <person name="Ball S.G."/>
            <person name="Gile G.H."/>
            <person name="Hirakawa Y."/>
            <person name="Hopkins J.F."/>
            <person name="Kuo A."/>
            <person name="Rensing S.A."/>
            <person name="Schmutz J."/>
            <person name="Symeonidi A."/>
            <person name="Elias M."/>
            <person name="Eveleigh R.J."/>
            <person name="Herman E.K."/>
            <person name="Klute M.J."/>
            <person name="Nakayama T."/>
            <person name="Obornik M."/>
            <person name="Reyes-Prieto A."/>
            <person name="Armbrust E.V."/>
            <person name="Aves S.J."/>
            <person name="Beiko R.G."/>
            <person name="Coutinho P."/>
            <person name="Dacks J.B."/>
            <person name="Durnford D.G."/>
            <person name="Fast N.M."/>
            <person name="Green B.R."/>
            <person name="Grisdale C.J."/>
            <person name="Hempel F."/>
            <person name="Henrissat B."/>
            <person name="Hoppner M.P."/>
            <person name="Ishida K."/>
            <person name="Kim E."/>
            <person name="Koreny L."/>
            <person name="Kroth P.G."/>
            <person name="Liu Y."/>
            <person name="Malik S.B."/>
            <person name="Maier U.G."/>
            <person name="McRose D."/>
            <person name="Mock T."/>
            <person name="Neilson J.A."/>
            <person name="Onodera N.T."/>
            <person name="Poole A.M."/>
            <person name="Pritham E.J."/>
            <person name="Richards T.A."/>
            <person name="Rocap G."/>
            <person name="Roy S.W."/>
            <person name="Sarai C."/>
            <person name="Schaack S."/>
            <person name="Shirato S."/>
            <person name="Slamovits C.H."/>
            <person name="Spencer D.F."/>
            <person name="Suzuki S."/>
            <person name="Worden A.Z."/>
            <person name="Zauner S."/>
            <person name="Barry K."/>
            <person name="Bell C."/>
            <person name="Bharti A.K."/>
            <person name="Crow J.A."/>
            <person name="Grimwood J."/>
            <person name="Kramer R."/>
            <person name="Lindquist E."/>
            <person name="Lucas S."/>
            <person name="Salamov A."/>
            <person name="McFadden G.I."/>
            <person name="Lane C.E."/>
            <person name="Keeling P.J."/>
            <person name="Gray M.W."/>
            <person name="Grigoriev I.V."/>
            <person name="Archibald J.M."/>
        </authorList>
    </citation>
    <scope>NUCLEOTIDE SEQUENCE</scope>
    <source>
        <strain evidence="1 3">CCMP2712</strain>
    </source>
</reference>
<dbReference type="KEGG" id="gtt:GUITHDRAFT_156335"/>
<dbReference type="Proteomes" id="UP000011087">
    <property type="component" value="Unassembled WGS sequence"/>
</dbReference>
<dbReference type="AlphaFoldDB" id="L1I9A1"/>
<proteinExistence type="predicted"/>
<evidence type="ECO:0000313" key="3">
    <source>
        <dbReference type="Proteomes" id="UP000011087"/>
    </source>
</evidence>
<name>L1I9A1_GUITC</name>
<keyword evidence="3" id="KW-1185">Reference proteome</keyword>
<protein>
    <submittedName>
        <fullName evidence="1 2">Uncharacterized protein</fullName>
    </submittedName>
</protein>
<dbReference type="GeneID" id="17289155"/>
<organism evidence="1">
    <name type="scientific">Guillardia theta (strain CCMP2712)</name>
    <name type="common">Cryptophyte</name>
    <dbReference type="NCBI Taxonomy" id="905079"/>
    <lineage>
        <taxon>Eukaryota</taxon>
        <taxon>Cryptophyceae</taxon>
        <taxon>Pyrenomonadales</taxon>
        <taxon>Geminigeraceae</taxon>
        <taxon>Guillardia</taxon>
    </lineage>
</organism>
<sequence length="83" mass="9358">MACRPEQRDSITSSAPSKPFPCLSAAMQRISTRQRQQASPRVCCLRSSNEIRGEVVYWTMRARRPALSTCSSLDDQLQGQNVR</sequence>
<dbReference type="EnsemblProtists" id="EKX32435">
    <property type="protein sequence ID" value="EKX32435"/>
    <property type="gene ID" value="GUITHDRAFT_156335"/>
</dbReference>
<evidence type="ECO:0000313" key="1">
    <source>
        <dbReference type="EMBL" id="EKX32435.1"/>
    </source>
</evidence>
<dbReference type="RefSeq" id="XP_005819415.1">
    <property type="nucleotide sequence ID" value="XM_005819358.1"/>
</dbReference>